<organism evidence="1 2">
    <name type="scientific">Candidatus Litorirhabdus singularis</name>
    <dbReference type="NCBI Taxonomy" id="2518993"/>
    <lineage>
        <taxon>Bacteria</taxon>
        <taxon>Pseudomonadati</taxon>
        <taxon>Pseudomonadota</taxon>
        <taxon>Gammaproteobacteria</taxon>
        <taxon>Cellvibrionales</taxon>
        <taxon>Halieaceae</taxon>
        <taxon>Candidatus Litorirhabdus</taxon>
    </lineage>
</organism>
<dbReference type="Proteomes" id="UP001143362">
    <property type="component" value="Unassembled WGS sequence"/>
</dbReference>
<accession>A0ABT3TH87</accession>
<dbReference type="EMBL" id="SHNN01000002">
    <property type="protein sequence ID" value="MCX2981570.1"/>
    <property type="molecule type" value="Genomic_DNA"/>
</dbReference>
<evidence type="ECO:0000313" key="1">
    <source>
        <dbReference type="EMBL" id="MCX2981570.1"/>
    </source>
</evidence>
<protein>
    <submittedName>
        <fullName evidence="1">Uncharacterized protein</fullName>
    </submittedName>
</protein>
<sequence>MRTIELASDTVSVEFTEFELMALAALVERGQEDVSVQPDDAACIGLAINRTAVEFRSLLGHFELIVQRST</sequence>
<dbReference type="RefSeq" id="WP_279245568.1">
    <property type="nucleotide sequence ID" value="NZ_SHNN01000002.1"/>
</dbReference>
<evidence type="ECO:0000313" key="2">
    <source>
        <dbReference type="Proteomes" id="UP001143362"/>
    </source>
</evidence>
<comment type="caution">
    <text evidence="1">The sequence shown here is derived from an EMBL/GenBank/DDBJ whole genome shotgun (WGS) entry which is preliminary data.</text>
</comment>
<gene>
    <name evidence="1" type="ORF">EYC98_11925</name>
</gene>
<keyword evidence="2" id="KW-1185">Reference proteome</keyword>
<reference evidence="1" key="1">
    <citation type="submission" date="2019-02" db="EMBL/GenBank/DDBJ databases">
        <authorList>
            <person name="Li S.-H."/>
        </authorList>
    </citation>
    <scope>NUCLEOTIDE SEQUENCE</scope>
    <source>
        <strain evidence="1">IMCC14734</strain>
    </source>
</reference>
<proteinExistence type="predicted"/>
<name>A0ABT3TH87_9GAMM</name>